<proteinExistence type="predicted"/>
<evidence type="ECO:0000313" key="2">
    <source>
        <dbReference type="WBParaSite" id="PS1159_v2.g21810.t1"/>
    </source>
</evidence>
<reference evidence="2" key="1">
    <citation type="submission" date="2022-11" db="UniProtKB">
        <authorList>
            <consortium name="WormBaseParasite"/>
        </authorList>
    </citation>
    <scope>IDENTIFICATION</scope>
</reference>
<dbReference type="Proteomes" id="UP000887580">
    <property type="component" value="Unplaced"/>
</dbReference>
<name>A0AC35FYS3_9BILA</name>
<dbReference type="WBParaSite" id="PS1159_v2.g21810.t1">
    <property type="protein sequence ID" value="PS1159_v2.g21810.t1"/>
    <property type="gene ID" value="PS1159_v2.g21810"/>
</dbReference>
<sequence>MDDQFNYDEHEDEKFLIGNLLADDDTYSPTKDVRNIPRSNLSQQQQQSSPSFSFTQSTNLPWPDYVCSPPSTLEWNQNHGIDWTKFSTNSLQNYTNTLPAESGNSNAENFRYAPLSLSFGQNYVQPNIHQKPTATVPPFQTLNDLNKSDDTSSPVSDERASDSGTISPDVRPKQIKWKKVDLSAIESKQKVEGYSRQHSESIHQNGKSSYSSVAQVNGHHHFPQHHHQQQQHHKRLSATSSVPISSAKQNNSQKSSSNNNIIKKSTTINHSGRPSTTQPVTPEDPPPKPSKIVGLNPINNTNSTYISEPQKVHIAAAATTTPTVAPDFQKIKRKKKGKASSKKTDAKNEQKSGSRYLALVQSSDYTNGEDFLIENGPSDDEEDEFDENEYQLREEEEKEQIREQARRQFENDKVSEEEANEKMKKLENEIRVIFEKRKTAKQQKISSQRHRRRKNGYQIWIPAFFSVISSIIVSAIYQAFTFFINLVTNVLFLSYHALTDSFKTLIYNFYQFIRSFFVLTIGTVFKSSRNFIEQIKQCGEINCQIGLSSNSAYPIYCEDVLERLYDCQNADAFSVLGLTKSATIEEINIHFKKNIAVINPSKKYNVGCEDARILLQTAYELISTDARKMEYLNELEQLPQTYALQVQLDEFKYLINSKGAILHCECGENHSIIRVSNYDGRYCAKCNQSHPVKNGDLWVDKQYFGWVLTYYAVINNTIYDVTDWGNCAANCLKRPKPNPHMITHRLYNASLNAAVTNVTEKHRCSCRGDSTSDRCTTRSIVLPKDPLPWKYSCCCSLLVCSPSDPLSIHDIPCCFGGIFIAINTTAAPITISEKLTGNEQARKAGRRRRYR</sequence>
<organism evidence="1 2">
    <name type="scientific">Panagrolaimus sp. PS1159</name>
    <dbReference type="NCBI Taxonomy" id="55785"/>
    <lineage>
        <taxon>Eukaryota</taxon>
        <taxon>Metazoa</taxon>
        <taxon>Ecdysozoa</taxon>
        <taxon>Nematoda</taxon>
        <taxon>Chromadorea</taxon>
        <taxon>Rhabditida</taxon>
        <taxon>Tylenchina</taxon>
        <taxon>Panagrolaimomorpha</taxon>
        <taxon>Panagrolaimoidea</taxon>
        <taxon>Panagrolaimidae</taxon>
        <taxon>Panagrolaimus</taxon>
    </lineage>
</organism>
<evidence type="ECO:0000313" key="1">
    <source>
        <dbReference type="Proteomes" id="UP000887580"/>
    </source>
</evidence>
<protein>
    <submittedName>
        <fullName evidence="2">Cleavage inducing molecular chaperone Jiv domain-containing protein</fullName>
    </submittedName>
</protein>
<accession>A0AC35FYS3</accession>